<reference evidence="3" key="2">
    <citation type="submission" date="2025-08" db="UniProtKB">
        <authorList>
            <consortium name="Ensembl"/>
        </authorList>
    </citation>
    <scope>IDENTIFICATION</scope>
</reference>
<feature type="domain" description="Tudor" evidence="2">
    <location>
        <begin position="688"/>
        <end position="746"/>
    </location>
</feature>
<dbReference type="AlphaFoldDB" id="A0AAY5K6I0"/>
<keyword evidence="4" id="KW-1185">Reference proteome</keyword>
<proteinExistence type="predicted"/>
<dbReference type="SUPFAM" id="SSF63748">
    <property type="entry name" value="Tudor/PWWP/MBT"/>
    <property type="match status" value="5"/>
</dbReference>
<accession>A0AAY5K6I0</accession>
<dbReference type="InterPro" id="IPR002999">
    <property type="entry name" value="Tudor"/>
</dbReference>
<sequence>MKEIVFLQESPQVSGTPCTARGSNGQWYRSLLQQDIGSDSTVVEVLHVDSGKTDFVHVSNIRLLAAKFLRFPVVTYVCSLQGIKNTDIGWTVDEIEYLKSLLLHQTVIAKFQYMDLGINYVTLYREDNVNINNLFKGMKRENLVSDGPPTQVKVEQISSEIQDCESPSPDSPSATEAVLNANLLQVGSILDIKVSFIESPTKFWCQIAQESTSLKILMQDIQHHYASTPPQKMDEDICVALNPDDGKWYRAQIIRNCQLSHVDVRYIDYGRTKRVSLKDLRPLEPVFRRLNPQAFQCYLQNLTTPTSPFPIEWSDTSSFEFQNLVDSNVSLKCTIKAVMNDPQGFMVTMLVNETPFKTTHPIIQVNFVDYGNTAAVSQSDILPWPVEGDLLMSVPVQAVLFGLNGVPGHVSQKVHSWFEQRATNQSVTFKVVGKDSGGKLLKVREKLKEETLGKCVLVQHVYKLADLPLRPLKPGLVTEKLQSDDLVNAEHPKNTSWYRAVVRSKPGNGTVHVEFIDFGNEATIPSLKVKQIDKQCLEYPRFSIHCILGGITKANNKETWCDEVKLMFKKATTGNSEKKLACTFIKEIGSVWEVSLEDEGIVFEHSVKAYQTVRADASHLFSGVSTIPLLYKKPCISQNQTLDVYASSITGPNYFWCQHANSEELDRISSIAQEFGKLELQDSILMDTLSSRSPCLALFEEDNRWYRAQVIHKTDNLFTVLFVDYGNESKVDLKAMKSIPPLLLDSAPQAFLCSLDGFEQSKGIWDDNAVDGFYQLIVDKSLKVKVQNMDDNMENPTPQYQVKVECADHVINDLMRSNWCCYDLQVISKPFECTVSNETLNLSEYKCPTQETNPNSGSVPSQSKGAHRKHATQLQFREPDVFLGQTLDVYASSIAGPEYFWCQYANSEELCEISKLCQDIGNAKQKDTVPRFILNPGSPCLALFSEDEQWYRAQISKCDKIITVVFVDYGNESEIDLKSLKSLPIQLLELPPQAFLCSLNGFESSKGSWNDNAIDRFYELLADKPLKVTIQKIDCNNELPIPQYEVKAECEKLVVNDFMKKLVSRGTQSSCTIHRQWAISKCFIPQSLQARHSLPGAHVVLAFIVL</sequence>
<feature type="domain" description="Tudor" evidence="2">
    <location>
        <begin position="933"/>
        <end position="990"/>
    </location>
</feature>
<feature type="domain" description="Tudor" evidence="2">
    <location>
        <begin position="231"/>
        <end position="290"/>
    </location>
</feature>
<name>A0AAY5K6I0_ESOLU</name>
<dbReference type="PANTHER" id="PTHR22948:SF29">
    <property type="entry name" value="FI02030P-RELATED"/>
    <property type="match status" value="1"/>
</dbReference>
<reference evidence="3" key="3">
    <citation type="submission" date="2025-09" db="UniProtKB">
        <authorList>
            <consortium name="Ensembl"/>
        </authorList>
    </citation>
    <scope>IDENTIFICATION</scope>
</reference>
<dbReference type="Proteomes" id="UP000265140">
    <property type="component" value="Chromosome 15"/>
</dbReference>
<dbReference type="Gene3D" id="2.40.50.90">
    <property type="match status" value="6"/>
</dbReference>
<feature type="domain" description="Tudor" evidence="2">
    <location>
        <begin position="480"/>
        <end position="539"/>
    </location>
</feature>
<evidence type="ECO:0000256" key="1">
    <source>
        <dbReference type="SAM" id="MobiDB-lite"/>
    </source>
</evidence>
<protein>
    <recommendedName>
        <fullName evidence="2">Tudor domain-containing protein</fullName>
    </recommendedName>
</protein>
<dbReference type="PROSITE" id="PS50304">
    <property type="entry name" value="TUDOR"/>
    <property type="match status" value="5"/>
</dbReference>
<dbReference type="GeneTree" id="ENSGT00940000159049"/>
<organism evidence="3 4">
    <name type="scientific">Esox lucius</name>
    <name type="common">Northern pike</name>
    <dbReference type="NCBI Taxonomy" id="8010"/>
    <lineage>
        <taxon>Eukaryota</taxon>
        <taxon>Metazoa</taxon>
        <taxon>Chordata</taxon>
        <taxon>Craniata</taxon>
        <taxon>Vertebrata</taxon>
        <taxon>Euteleostomi</taxon>
        <taxon>Actinopterygii</taxon>
        <taxon>Neopterygii</taxon>
        <taxon>Teleostei</taxon>
        <taxon>Protacanthopterygii</taxon>
        <taxon>Esociformes</taxon>
        <taxon>Esocidae</taxon>
        <taxon>Esox</taxon>
    </lineage>
</organism>
<dbReference type="InterPro" id="IPR035437">
    <property type="entry name" value="SNase_OB-fold_sf"/>
</dbReference>
<dbReference type="InterPro" id="IPR050621">
    <property type="entry name" value="Tudor_domain_containing"/>
</dbReference>
<dbReference type="Ensembl" id="ENSELUT00000102115.1">
    <property type="protein sequence ID" value="ENSELUP00000084603.1"/>
    <property type="gene ID" value="ENSELUG00000036486.1"/>
</dbReference>
<evidence type="ECO:0000259" key="2">
    <source>
        <dbReference type="PROSITE" id="PS50304"/>
    </source>
</evidence>
<dbReference type="Pfam" id="PF00567">
    <property type="entry name" value="TUDOR"/>
    <property type="match status" value="5"/>
</dbReference>
<feature type="region of interest" description="Disordered" evidence="1">
    <location>
        <begin position="846"/>
        <end position="870"/>
    </location>
</feature>
<evidence type="ECO:0000313" key="4">
    <source>
        <dbReference type="Proteomes" id="UP000265140"/>
    </source>
</evidence>
<feature type="domain" description="Tudor" evidence="2">
    <location>
        <begin position="11"/>
        <end position="71"/>
    </location>
</feature>
<dbReference type="Gene3D" id="2.30.30.140">
    <property type="match status" value="5"/>
</dbReference>
<dbReference type="PANTHER" id="PTHR22948">
    <property type="entry name" value="TUDOR DOMAIN CONTAINING PROTEIN"/>
    <property type="match status" value="1"/>
</dbReference>
<feature type="compositionally biased region" description="Polar residues" evidence="1">
    <location>
        <begin position="849"/>
        <end position="864"/>
    </location>
</feature>
<dbReference type="SMART" id="SM00333">
    <property type="entry name" value="TUDOR"/>
    <property type="match status" value="5"/>
</dbReference>
<reference evidence="3 4" key="1">
    <citation type="submission" date="2020-02" db="EMBL/GenBank/DDBJ databases">
        <title>Esox lucius (northern pike) genome, fEsoLuc1, primary haplotype.</title>
        <authorList>
            <person name="Myers G."/>
            <person name="Karagic N."/>
            <person name="Meyer A."/>
            <person name="Pippel M."/>
            <person name="Reichard M."/>
            <person name="Winkler S."/>
            <person name="Tracey A."/>
            <person name="Sims Y."/>
            <person name="Howe K."/>
            <person name="Rhie A."/>
            <person name="Formenti G."/>
            <person name="Durbin R."/>
            <person name="Fedrigo O."/>
            <person name="Jarvis E.D."/>
        </authorList>
    </citation>
    <scope>NUCLEOTIDE SEQUENCE [LARGE SCALE GENOMIC DNA]</scope>
</reference>
<evidence type="ECO:0000313" key="3">
    <source>
        <dbReference type="Ensembl" id="ENSELUP00000084603.1"/>
    </source>
</evidence>
<dbReference type="FunFam" id="2.30.30.140:FF:000018">
    <property type="entry name" value="Serine/threonine-protein kinase 31"/>
    <property type="match status" value="2"/>
</dbReference>